<dbReference type="InterPro" id="IPR020846">
    <property type="entry name" value="MFS_dom"/>
</dbReference>
<dbReference type="RefSeq" id="WP_171204191.1">
    <property type="nucleotide sequence ID" value="NZ_JABEMA010000356.1"/>
</dbReference>
<organism evidence="8 9">
    <name type="scientific">Pseudokineococcus marinus</name>
    <dbReference type="NCBI Taxonomy" id="351215"/>
    <lineage>
        <taxon>Bacteria</taxon>
        <taxon>Bacillati</taxon>
        <taxon>Actinomycetota</taxon>
        <taxon>Actinomycetes</taxon>
        <taxon>Kineosporiales</taxon>
        <taxon>Kineosporiaceae</taxon>
        <taxon>Pseudokineococcus</taxon>
    </lineage>
</organism>
<dbReference type="InterPro" id="IPR036259">
    <property type="entry name" value="MFS_trans_sf"/>
</dbReference>
<evidence type="ECO:0000256" key="2">
    <source>
        <dbReference type="ARBA" id="ARBA00022692"/>
    </source>
</evidence>
<evidence type="ECO:0000256" key="3">
    <source>
        <dbReference type="ARBA" id="ARBA00022989"/>
    </source>
</evidence>
<evidence type="ECO:0000256" key="6">
    <source>
        <dbReference type="SAM" id="Phobius"/>
    </source>
</evidence>
<sequence>MTEDVEAGRATGTTPATGGGPVGEGRRVGSLVATNLLGGVGVASGIAVGSLLVEQLAGTGAAGLGQAVGVLGAAVAAVPLARLAARRGRRWSLPVGYGVACVGTAGVLAGAATSSLLLLVAGLALFGVAQAAGLQSRYAAADGVPARRRGRTIAVVVWATTVGSVAGPNLAPAGGRLGEALGLPALAGPYLFSGAAFALAALVVAVAYRARPDAVHALG</sequence>
<accession>A0A849BSN7</accession>
<dbReference type="Proteomes" id="UP000555552">
    <property type="component" value="Unassembled WGS sequence"/>
</dbReference>
<evidence type="ECO:0000256" key="5">
    <source>
        <dbReference type="SAM" id="MobiDB-lite"/>
    </source>
</evidence>
<feature type="transmembrane region" description="Helical" evidence="6">
    <location>
        <begin position="93"/>
        <end position="112"/>
    </location>
</feature>
<comment type="subcellular location">
    <subcellularLocation>
        <location evidence="1">Cell membrane</location>
        <topology evidence="1">Multi-pass membrane protein</topology>
    </subcellularLocation>
</comment>
<dbReference type="EMBL" id="JABEMA010000356">
    <property type="protein sequence ID" value="NNH24443.1"/>
    <property type="molecule type" value="Genomic_DNA"/>
</dbReference>
<feature type="region of interest" description="Disordered" evidence="5">
    <location>
        <begin position="1"/>
        <end position="24"/>
    </location>
</feature>
<evidence type="ECO:0000256" key="4">
    <source>
        <dbReference type="ARBA" id="ARBA00023136"/>
    </source>
</evidence>
<protein>
    <submittedName>
        <fullName evidence="8">MFS transporter</fullName>
    </submittedName>
</protein>
<dbReference type="AlphaFoldDB" id="A0A849BSN7"/>
<feature type="transmembrane region" description="Helical" evidence="6">
    <location>
        <begin position="31"/>
        <end position="53"/>
    </location>
</feature>
<dbReference type="GO" id="GO:0005886">
    <property type="term" value="C:plasma membrane"/>
    <property type="evidence" value="ECO:0007669"/>
    <property type="project" value="UniProtKB-SubCell"/>
</dbReference>
<name>A0A849BSN7_9ACTN</name>
<gene>
    <name evidence="8" type="ORF">HLB09_15375</name>
</gene>
<reference evidence="8 9" key="1">
    <citation type="submission" date="2020-05" db="EMBL/GenBank/DDBJ databases">
        <title>MicrobeNet Type strains.</title>
        <authorList>
            <person name="Nicholson A.C."/>
        </authorList>
    </citation>
    <scope>NUCLEOTIDE SEQUENCE [LARGE SCALE GENOMIC DNA]</scope>
    <source>
        <strain evidence="8 9">JCM 14547</strain>
    </source>
</reference>
<keyword evidence="4 6" id="KW-0472">Membrane</keyword>
<dbReference type="PANTHER" id="PTHR23534:SF1">
    <property type="entry name" value="MAJOR FACILITATOR SUPERFAMILY PROTEIN"/>
    <property type="match status" value="1"/>
</dbReference>
<evidence type="ECO:0000256" key="1">
    <source>
        <dbReference type="ARBA" id="ARBA00004651"/>
    </source>
</evidence>
<dbReference type="GO" id="GO:0022857">
    <property type="term" value="F:transmembrane transporter activity"/>
    <property type="evidence" value="ECO:0007669"/>
    <property type="project" value="InterPro"/>
</dbReference>
<feature type="domain" description="Major facilitator superfamily (MFS) profile" evidence="7">
    <location>
        <begin position="27"/>
        <end position="219"/>
    </location>
</feature>
<evidence type="ECO:0000313" key="9">
    <source>
        <dbReference type="Proteomes" id="UP000555552"/>
    </source>
</evidence>
<dbReference type="InterPro" id="IPR011701">
    <property type="entry name" value="MFS"/>
</dbReference>
<proteinExistence type="predicted"/>
<dbReference type="PANTHER" id="PTHR23534">
    <property type="entry name" value="MFS PERMEASE"/>
    <property type="match status" value="1"/>
</dbReference>
<feature type="transmembrane region" description="Helical" evidence="6">
    <location>
        <begin position="118"/>
        <end position="140"/>
    </location>
</feature>
<evidence type="ECO:0000313" key="8">
    <source>
        <dbReference type="EMBL" id="NNH24443.1"/>
    </source>
</evidence>
<feature type="transmembrane region" description="Helical" evidence="6">
    <location>
        <begin position="190"/>
        <end position="208"/>
    </location>
</feature>
<dbReference type="Pfam" id="PF07690">
    <property type="entry name" value="MFS_1"/>
    <property type="match status" value="1"/>
</dbReference>
<dbReference type="Gene3D" id="1.20.1250.20">
    <property type="entry name" value="MFS general substrate transporter like domains"/>
    <property type="match status" value="1"/>
</dbReference>
<keyword evidence="9" id="KW-1185">Reference proteome</keyword>
<feature type="non-terminal residue" evidence="8">
    <location>
        <position position="219"/>
    </location>
</feature>
<comment type="caution">
    <text evidence="8">The sequence shown here is derived from an EMBL/GenBank/DDBJ whole genome shotgun (WGS) entry which is preliminary data.</text>
</comment>
<keyword evidence="3 6" id="KW-1133">Transmembrane helix</keyword>
<evidence type="ECO:0000259" key="7">
    <source>
        <dbReference type="PROSITE" id="PS50850"/>
    </source>
</evidence>
<keyword evidence="2 6" id="KW-0812">Transmembrane</keyword>
<feature type="transmembrane region" description="Helical" evidence="6">
    <location>
        <begin position="152"/>
        <end position="170"/>
    </location>
</feature>
<feature type="transmembrane region" description="Helical" evidence="6">
    <location>
        <begin position="59"/>
        <end position="81"/>
    </location>
</feature>
<dbReference type="SUPFAM" id="SSF103473">
    <property type="entry name" value="MFS general substrate transporter"/>
    <property type="match status" value="1"/>
</dbReference>
<dbReference type="PROSITE" id="PS50850">
    <property type="entry name" value="MFS"/>
    <property type="match status" value="1"/>
</dbReference>